<dbReference type="GO" id="GO:0043565">
    <property type="term" value="F:sequence-specific DNA binding"/>
    <property type="evidence" value="ECO:0007669"/>
    <property type="project" value="InterPro"/>
</dbReference>
<dbReference type="Pfam" id="PF13412">
    <property type="entry name" value="HTH_24"/>
    <property type="match status" value="1"/>
</dbReference>
<dbReference type="PRINTS" id="PR00033">
    <property type="entry name" value="HTHASNC"/>
</dbReference>
<evidence type="ECO:0000256" key="3">
    <source>
        <dbReference type="ARBA" id="ARBA00023159"/>
    </source>
</evidence>
<evidence type="ECO:0000313" key="8">
    <source>
        <dbReference type="Proteomes" id="UP000034071"/>
    </source>
</evidence>
<organism evidence="7 8">
    <name type="scientific">Kangiella geojedonensis</name>
    <dbReference type="NCBI Taxonomy" id="914150"/>
    <lineage>
        <taxon>Bacteria</taxon>
        <taxon>Pseudomonadati</taxon>
        <taxon>Pseudomonadota</taxon>
        <taxon>Gammaproteobacteria</taxon>
        <taxon>Kangiellales</taxon>
        <taxon>Kangiellaceae</taxon>
        <taxon>Kangiella</taxon>
    </lineage>
</organism>
<dbReference type="Gene3D" id="1.10.10.10">
    <property type="entry name" value="Winged helix-like DNA-binding domain superfamily/Winged helix DNA-binding domain"/>
    <property type="match status" value="1"/>
</dbReference>
<reference evidence="7 8" key="1">
    <citation type="submission" date="2015-02" db="EMBL/GenBank/DDBJ databases">
        <title>Complete genome sequence of Kangiella geojedonensis strain YCS-5T.</title>
        <authorList>
            <person name="Kim K.M."/>
        </authorList>
    </citation>
    <scope>NUCLEOTIDE SEQUENCE [LARGE SCALE GENOMIC DNA]</scope>
    <source>
        <strain evidence="7 8">YCS-5</strain>
    </source>
</reference>
<name>A0A0F6RCL9_9GAMM</name>
<dbReference type="GO" id="GO:0006355">
    <property type="term" value="P:regulation of DNA-templated transcription"/>
    <property type="evidence" value="ECO:0007669"/>
    <property type="project" value="UniProtKB-ARBA"/>
</dbReference>
<evidence type="ECO:0000256" key="5">
    <source>
        <dbReference type="ARBA" id="ARBA00039227"/>
    </source>
</evidence>
<proteinExistence type="predicted"/>
<dbReference type="NCBIfam" id="NF008370">
    <property type="entry name" value="PRK11169.1"/>
    <property type="match status" value="1"/>
</dbReference>
<dbReference type="Gene3D" id="3.30.70.920">
    <property type="match status" value="1"/>
</dbReference>
<dbReference type="Proteomes" id="UP000034071">
    <property type="component" value="Chromosome"/>
</dbReference>
<dbReference type="PROSITE" id="PS50956">
    <property type="entry name" value="HTH_ASNC_2"/>
    <property type="match status" value="1"/>
</dbReference>
<dbReference type="Pfam" id="PF01037">
    <property type="entry name" value="AsnC_trans_reg"/>
    <property type="match status" value="1"/>
</dbReference>
<keyword evidence="2" id="KW-0238">DNA-binding</keyword>
<dbReference type="OrthoDB" id="8590699at2"/>
<dbReference type="KEGG" id="kge:TQ33_1196"/>
<dbReference type="AlphaFoldDB" id="A0A0F6RCL9"/>
<keyword evidence="4" id="KW-0804">Transcription</keyword>
<dbReference type="PATRIC" id="fig|914150.5.peg.1212"/>
<dbReference type="FunFam" id="1.10.10.10:FF:000015">
    <property type="entry name" value="Leucine-responsive transcriptional regulator Lrp"/>
    <property type="match status" value="1"/>
</dbReference>
<evidence type="ECO:0000256" key="2">
    <source>
        <dbReference type="ARBA" id="ARBA00023125"/>
    </source>
</evidence>
<keyword evidence="3" id="KW-0010">Activator</keyword>
<sequence length="167" mass="18962">MKVKSASKQILDRIDRRILRELQNNGRISNVELAKQVGLSATPCLERVRRLESDGFIEGYLAKLNPKKLSVSLLVFAEIRLMHTSPHMFTEFNNAVANIPEILECHLVSGDFDYLLKARVGDMQEYRKLLGETLLTLPGVRASRSYMVMEEVKETSLLPVTDQKSND</sequence>
<evidence type="ECO:0000313" key="7">
    <source>
        <dbReference type="EMBL" id="AKE52156.1"/>
    </source>
</evidence>
<dbReference type="InterPro" id="IPR019888">
    <property type="entry name" value="Tscrpt_reg_AsnC-like"/>
</dbReference>
<dbReference type="RefSeq" id="WP_046561255.1">
    <property type="nucleotide sequence ID" value="NZ_CP010975.1"/>
</dbReference>
<keyword evidence="1" id="KW-0805">Transcription regulation</keyword>
<dbReference type="InterPro" id="IPR036390">
    <property type="entry name" value="WH_DNA-bd_sf"/>
</dbReference>
<dbReference type="STRING" id="914150.TQ33_1196"/>
<keyword evidence="8" id="KW-1185">Reference proteome</keyword>
<evidence type="ECO:0000259" key="6">
    <source>
        <dbReference type="PROSITE" id="PS50956"/>
    </source>
</evidence>
<dbReference type="SUPFAM" id="SSF46785">
    <property type="entry name" value="Winged helix' DNA-binding domain"/>
    <property type="match status" value="1"/>
</dbReference>
<dbReference type="InterPro" id="IPR011008">
    <property type="entry name" value="Dimeric_a/b-barrel"/>
</dbReference>
<dbReference type="GO" id="GO:0005829">
    <property type="term" value="C:cytosol"/>
    <property type="evidence" value="ECO:0007669"/>
    <property type="project" value="TreeGrafter"/>
</dbReference>
<dbReference type="PANTHER" id="PTHR30154:SF0">
    <property type="entry name" value="LEUCINE-RESPONSIVE REGULATORY PROTEIN"/>
    <property type="match status" value="1"/>
</dbReference>
<dbReference type="SUPFAM" id="SSF54909">
    <property type="entry name" value="Dimeric alpha+beta barrel"/>
    <property type="match status" value="1"/>
</dbReference>
<dbReference type="PROSITE" id="PS00519">
    <property type="entry name" value="HTH_ASNC_1"/>
    <property type="match status" value="1"/>
</dbReference>
<dbReference type="SMART" id="SM00344">
    <property type="entry name" value="HTH_ASNC"/>
    <property type="match status" value="1"/>
</dbReference>
<gene>
    <name evidence="7" type="ORF">TQ33_1196</name>
</gene>
<accession>A0A0F6RCL9</accession>
<dbReference type="GO" id="GO:0043200">
    <property type="term" value="P:response to amino acid"/>
    <property type="evidence" value="ECO:0007669"/>
    <property type="project" value="TreeGrafter"/>
</dbReference>
<dbReference type="InterPro" id="IPR011991">
    <property type="entry name" value="ArsR-like_HTH"/>
</dbReference>
<dbReference type="InterPro" id="IPR000485">
    <property type="entry name" value="AsnC-type_HTH_dom"/>
</dbReference>
<dbReference type="EMBL" id="CP010975">
    <property type="protein sequence ID" value="AKE52156.1"/>
    <property type="molecule type" value="Genomic_DNA"/>
</dbReference>
<dbReference type="InterPro" id="IPR019887">
    <property type="entry name" value="Tscrpt_reg_AsnC/Lrp_C"/>
</dbReference>
<dbReference type="PANTHER" id="PTHR30154">
    <property type="entry name" value="LEUCINE-RESPONSIVE REGULATORY PROTEIN"/>
    <property type="match status" value="1"/>
</dbReference>
<evidence type="ECO:0000256" key="4">
    <source>
        <dbReference type="ARBA" id="ARBA00023163"/>
    </source>
</evidence>
<protein>
    <recommendedName>
        <fullName evidence="5">Leucine-responsive regulatory protein</fullName>
    </recommendedName>
</protein>
<dbReference type="InterPro" id="IPR036388">
    <property type="entry name" value="WH-like_DNA-bd_sf"/>
</dbReference>
<dbReference type="InterPro" id="IPR019885">
    <property type="entry name" value="Tscrpt_reg_HTH_AsnC-type_CS"/>
</dbReference>
<evidence type="ECO:0000256" key="1">
    <source>
        <dbReference type="ARBA" id="ARBA00023015"/>
    </source>
</evidence>
<feature type="domain" description="HTH asnC-type" evidence="6">
    <location>
        <begin position="11"/>
        <end position="72"/>
    </location>
</feature>
<dbReference type="CDD" id="cd00090">
    <property type="entry name" value="HTH_ARSR"/>
    <property type="match status" value="1"/>
</dbReference>
<dbReference type="HOGENOM" id="CLU_091233_0_0_6"/>